<dbReference type="AlphaFoldDB" id="A0A3A1YSE6"/>
<organism evidence="1 2">
    <name type="scientific">Neopusillimonas maritima</name>
    <dbReference type="NCBI Taxonomy" id="2026239"/>
    <lineage>
        <taxon>Bacteria</taxon>
        <taxon>Pseudomonadati</taxon>
        <taxon>Pseudomonadota</taxon>
        <taxon>Betaproteobacteria</taxon>
        <taxon>Burkholderiales</taxon>
        <taxon>Alcaligenaceae</taxon>
        <taxon>Neopusillimonas</taxon>
    </lineage>
</organism>
<comment type="caution">
    <text evidence="1">The sequence shown here is derived from an EMBL/GenBank/DDBJ whole genome shotgun (WGS) entry which is preliminary data.</text>
</comment>
<accession>A0A3A1YSE6</accession>
<reference evidence="1 2" key="1">
    <citation type="submission" date="2017-08" db="EMBL/GenBank/DDBJ databases">
        <title>Pusillimonas indicus sp. nov., a member of the family Alcaligenaceae isolated from surface seawater.</title>
        <authorList>
            <person name="Li J."/>
        </authorList>
    </citation>
    <scope>NUCLEOTIDE SEQUENCE [LARGE SCALE GENOMIC DNA]</scope>
    <source>
        <strain evidence="1 2">L52-1-41</strain>
    </source>
</reference>
<evidence type="ECO:0000313" key="2">
    <source>
        <dbReference type="Proteomes" id="UP000266206"/>
    </source>
</evidence>
<name>A0A3A1YSE6_9BURK</name>
<gene>
    <name evidence="1" type="ORF">CJP73_08330</name>
</gene>
<proteinExistence type="predicted"/>
<protein>
    <submittedName>
        <fullName evidence="1">Uncharacterized protein</fullName>
    </submittedName>
</protein>
<dbReference type="EMBL" id="NQYH01000005">
    <property type="protein sequence ID" value="RIY41142.1"/>
    <property type="molecule type" value="Genomic_DNA"/>
</dbReference>
<sequence>MAYFHSLQFVGTLKPQVSKSQIVQALSPISEELQITPEELLNGFEDDYCSLEWEDNPHLSTSTFHLMTQGDVDSNFSEIVEKAADNLLNLIEPSSFTLIDTDIANPDDAVTAIWVGQGPDLEMAQREDAINKCMSLLCDTLDNDERLLIADQIRQAPLPSDRVAPAARLAPKL</sequence>
<dbReference type="Proteomes" id="UP000266206">
    <property type="component" value="Unassembled WGS sequence"/>
</dbReference>
<evidence type="ECO:0000313" key="1">
    <source>
        <dbReference type="EMBL" id="RIY41142.1"/>
    </source>
</evidence>